<dbReference type="InterPro" id="IPR043504">
    <property type="entry name" value="Peptidase_S1_PA_chymotrypsin"/>
</dbReference>
<organism evidence="2">
    <name type="scientific">Medioppia subpectinata</name>
    <dbReference type="NCBI Taxonomy" id="1979941"/>
    <lineage>
        <taxon>Eukaryota</taxon>
        <taxon>Metazoa</taxon>
        <taxon>Ecdysozoa</taxon>
        <taxon>Arthropoda</taxon>
        <taxon>Chelicerata</taxon>
        <taxon>Arachnida</taxon>
        <taxon>Acari</taxon>
        <taxon>Acariformes</taxon>
        <taxon>Sarcoptiformes</taxon>
        <taxon>Oribatida</taxon>
        <taxon>Brachypylina</taxon>
        <taxon>Oppioidea</taxon>
        <taxon>Oppiidae</taxon>
        <taxon>Medioppia</taxon>
    </lineage>
</organism>
<keyword evidence="3" id="KW-1185">Reference proteome</keyword>
<dbReference type="EMBL" id="CAJPIZ010009663">
    <property type="protein sequence ID" value="CAG2112001.1"/>
    <property type="molecule type" value="Genomic_DNA"/>
</dbReference>
<dbReference type="InterPro" id="IPR001254">
    <property type="entry name" value="Trypsin_dom"/>
</dbReference>
<name>A0A7R9Q557_9ACAR</name>
<reference evidence="2" key="1">
    <citation type="submission" date="2020-11" db="EMBL/GenBank/DDBJ databases">
        <authorList>
            <person name="Tran Van P."/>
        </authorList>
    </citation>
    <scope>NUCLEOTIDE SEQUENCE</scope>
</reference>
<dbReference type="Proteomes" id="UP000759131">
    <property type="component" value="Unassembled WGS sequence"/>
</dbReference>
<dbReference type="SMART" id="SM00020">
    <property type="entry name" value="Tryp_SPc"/>
    <property type="match status" value="1"/>
</dbReference>
<feature type="domain" description="Peptidase S1" evidence="1">
    <location>
        <begin position="163"/>
        <end position="387"/>
    </location>
</feature>
<dbReference type="InterPro" id="IPR051333">
    <property type="entry name" value="CLIP_Serine_Protease"/>
</dbReference>
<dbReference type="EMBL" id="OC864238">
    <property type="protein sequence ID" value="CAD7631571.1"/>
    <property type="molecule type" value="Genomic_DNA"/>
</dbReference>
<sequence length="389" mass="42941">MEINQLPKSKLEYLERQWLKQNRQVPDVNGVLIYNFLDDNNDHWANTGVRMYDVITAINGSNVRLLDDLYRAVDELIISGVMNVVINADGVVRRLVLQPTVGPQIAPSVSLSLWTDGYNGSHARIHFYENITTAGCGVGRKGRLRDNTCFTYHPNSDVMFAGIQNGRVVQTGETPWTVYITSNRGSCGANCTVTDIRVYPGLTNQSVANHTYYTGGQYFITPEYESNQWFSYDLGLIRLNTAIPLDGPSGVTGINAICLPEEWVVNEDKEYVLLNGFGVTDDNGTGSGVQRIGFARIERALNDPNHTLQLNAALYARRIPFPTGSATCKGDSGGPIVQYVNGVAVVIGIISGTDENPGKFCVDLVEDNDIIGVRVSHHIQWITNTINYF</sequence>
<proteinExistence type="predicted"/>
<dbReference type="PANTHER" id="PTHR24260">
    <property type="match status" value="1"/>
</dbReference>
<accession>A0A7R9Q557</accession>
<dbReference type="PANTHER" id="PTHR24260:SF136">
    <property type="entry name" value="GH08193P-RELATED"/>
    <property type="match status" value="1"/>
</dbReference>
<dbReference type="PROSITE" id="PS50240">
    <property type="entry name" value="TRYPSIN_DOM"/>
    <property type="match status" value="1"/>
</dbReference>
<dbReference type="GO" id="GO:0004252">
    <property type="term" value="F:serine-type endopeptidase activity"/>
    <property type="evidence" value="ECO:0007669"/>
    <property type="project" value="InterPro"/>
</dbReference>
<dbReference type="InterPro" id="IPR036034">
    <property type="entry name" value="PDZ_sf"/>
</dbReference>
<dbReference type="Gene3D" id="2.40.10.10">
    <property type="entry name" value="Trypsin-like serine proteases"/>
    <property type="match status" value="1"/>
</dbReference>
<dbReference type="AlphaFoldDB" id="A0A7R9Q557"/>
<dbReference type="OrthoDB" id="10061449at2759"/>
<dbReference type="GO" id="GO:0006508">
    <property type="term" value="P:proteolysis"/>
    <property type="evidence" value="ECO:0007669"/>
    <property type="project" value="InterPro"/>
</dbReference>
<dbReference type="InterPro" id="IPR033116">
    <property type="entry name" value="TRYPSIN_SER"/>
</dbReference>
<dbReference type="PROSITE" id="PS00135">
    <property type="entry name" value="TRYPSIN_SER"/>
    <property type="match status" value="1"/>
</dbReference>
<dbReference type="Gene3D" id="2.30.42.10">
    <property type="match status" value="1"/>
</dbReference>
<evidence type="ECO:0000313" key="2">
    <source>
        <dbReference type="EMBL" id="CAD7631571.1"/>
    </source>
</evidence>
<dbReference type="SUPFAM" id="SSF50156">
    <property type="entry name" value="PDZ domain-like"/>
    <property type="match status" value="1"/>
</dbReference>
<protein>
    <recommendedName>
        <fullName evidence="1">Peptidase S1 domain-containing protein</fullName>
    </recommendedName>
</protein>
<evidence type="ECO:0000259" key="1">
    <source>
        <dbReference type="PROSITE" id="PS50240"/>
    </source>
</evidence>
<evidence type="ECO:0000313" key="3">
    <source>
        <dbReference type="Proteomes" id="UP000759131"/>
    </source>
</evidence>
<dbReference type="InterPro" id="IPR009003">
    <property type="entry name" value="Peptidase_S1_PA"/>
</dbReference>
<dbReference type="Pfam" id="PF00089">
    <property type="entry name" value="Trypsin"/>
    <property type="match status" value="1"/>
</dbReference>
<dbReference type="SUPFAM" id="SSF50494">
    <property type="entry name" value="Trypsin-like serine proteases"/>
    <property type="match status" value="1"/>
</dbReference>
<gene>
    <name evidence="2" type="ORF">OSB1V03_LOCUS11980</name>
</gene>